<dbReference type="Proteomes" id="UP000030762">
    <property type="component" value="Unassembled WGS sequence"/>
</dbReference>
<dbReference type="GeneID" id="19954495"/>
<protein>
    <recommendedName>
        <fullName evidence="4">Ataxin-2 C-terminal domain-containing protein</fullName>
    </recommendedName>
</protein>
<accession>T0Q4W0</accession>
<feature type="compositionally biased region" description="Polar residues" evidence="1">
    <location>
        <begin position="21"/>
        <end position="31"/>
    </location>
</feature>
<evidence type="ECO:0000256" key="1">
    <source>
        <dbReference type="SAM" id="MobiDB-lite"/>
    </source>
</evidence>
<dbReference type="eggNOG" id="ENOG502RZVS">
    <property type="taxonomic scope" value="Eukaryota"/>
</dbReference>
<dbReference type="OrthoDB" id="59721at2759"/>
<dbReference type="InParanoid" id="T0Q4W0"/>
<evidence type="ECO:0000313" key="3">
    <source>
        <dbReference type="Proteomes" id="UP000030762"/>
    </source>
</evidence>
<dbReference type="VEuPathDB" id="FungiDB:SDRG_13768"/>
<dbReference type="EMBL" id="JH767194">
    <property type="protein sequence ID" value="EQC28440.1"/>
    <property type="molecule type" value="Genomic_DNA"/>
</dbReference>
<proteinExistence type="predicted"/>
<sequence>MAKKTQPTPAPRSPTKKGASAPTNKTKMTTLNVDAPPYVPALGWKTPLTDDLIWTAGLPYTPGSEKQSTDGFVILDQVVDYREVPDEELFDPAFYPFTTTDLRELEACDQMNELLAELEILDMQEELHRKLYDKCVSLQENRRSIEPMVQNILKRTTKTDNALYQTQKANKSMQYKLTHHGKSPRFSRQICQPRASY</sequence>
<dbReference type="AlphaFoldDB" id="T0Q4W0"/>
<dbReference type="RefSeq" id="XP_008618088.1">
    <property type="nucleotide sequence ID" value="XM_008619866.1"/>
</dbReference>
<gene>
    <name evidence="2" type="ORF">SDRG_13768</name>
</gene>
<organism evidence="2 3">
    <name type="scientific">Saprolegnia diclina (strain VS20)</name>
    <dbReference type="NCBI Taxonomy" id="1156394"/>
    <lineage>
        <taxon>Eukaryota</taxon>
        <taxon>Sar</taxon>
        <taxon>Stramenopiles</taxon>
        <taxon>Oomycota</taxon>
        <taxon>Saprolegniomycetes</taxon>
        <taxon>Saprolegniales</taxon>
        <taxon>Saprolegniaceae</taxon>
        <taxon>Saprolegnia</taxon>
    </lineage>
</organism>
<evidence type="ECO:0000313" key="2">
    <source>
        <dbReference type="EMBL" id="EQC28440.1"/>
    </source>
</evidence>
<feature type="region of interest" description="Disordered" evidence="1">
    <location>
        <begin position="174"/>
        <end position="197"/>
    </location>
</feature>
<dbReference type="OMA" id="NVDAPPY"/>
<keyword evidence="3" id="KW-1185">Reference proteome</keyword>
<reference evidence="2 3" key="1">
    <citation type="submission" date="2012-04" db="EMBL/GenBank/DDBJ databases">
        <title>The Genome Sequence of Saprolegnia declina VS20.</title>
        <authorList>
            <consortium name="The Broad Institute Genome Sequencing Platform"/>
            <person name="Russ C."/>
            <person name="Nusbaum C."/>
            <person name="Tyler B."/>
            <person name="van West P."/>
            <person name="Dieguez-Uribeondo J."/>
            <person name="de Bruijn I."/>
            <person name="Tripathy S."/>
            <person name="Jiang R."/>
            <person name="Young S.K."/>
            <person name="Zeng Q."/>
            <person name="Gargeya S."/>
            <person name="Fitzgerald M."/>
            <person name="Haas B."/>
            <person name="Abouelleil A."/>
            <person name="Alvarado L."/>
            <person name="Arachchi H.M."/>
            <person name="Berlin A."/>
            <person name="Chapman S.B."/>
            <person name="Goldberg J."/>
            <person name="Griggs A."/>
            <person name="Gujja S."/>
            <person name="Hansen M."/>
            <person name="Howarth C."/>
            <person name="Imamovic A."/>
            <person name="Larimer J."/>
            <person name="McCowen C."/>
            <person name="Montmayeur A."/>
            <person name="Murphy C."/>
            <person name="Neiman D."/>
            <person name="Pearson M."/>
            <person name="Priest M."/>
            <person name="Roberts A."/>
            <person name="Saif S."/>
            <person name="Shea T."/>
            <person name="Sisk P."/>
            <person name="Sykes S."/>
            <person name="Wortman J."/>
            <person name="Nusbaum C."/>
            <person name="Birren B."/>
        </authorList>
    </citation>
    <scope>NUCLEOTIDE SEQUENCE [LARGE SCALE GENOMIC DNA]</scope>
    <source>
        <strain evidence="2 3">VS20</strain>
    </source>
</reference>
<feature type="region of interest" description="Disordered" evidence="1">
    <location>
        <begin position="1"/>
        <end position="31"/>
    </location>
</feature>
<name>T0Q4W0_SAPDV</name>
<evidence type="ECO:0008006" key="4">
    <source>
        <dbReference type="Google" id="ProtNLM"/>
    </source>
</evidence>